<evidence type="ECO:0000313" key="3">
    <source>
        <dbReference type="Proteomes" id="UP000263094"/>
    </source>
</evidence>
<dbReference type="Pfam" id="PF07883">
    <property type="entry name" value="Cupin_2"/>
    <property type="match status" value="1"/>
</dbReference>
<dbReference type="InterPro" id="IPR011051">
    <property type="entry name" value="RmlC_Cupin_sf"/>
</dbReference>
<dbReference type="SMART" id="SM00835">
    <property type="entry name" value="Cupin_1"/>
    <property type="match status" value="1"/>
</dbReference>
<sequence>MSMDITFDPNEHIRNIYTSPEVKLVNSRNEIIPGILGTVGAGELIEDGVPIGADRIIMESGSRFDLHTHPGAHILFVLNSRGYIHINGVDYEMGAGDTVFVPANYAHGVKTNLHVPEPLEILAFGVPHMPLESVERMTLVEE</sequence>
<dbReference type="InterPro" id="IPR014710">
    <property type="entry name" value="RmlC-like_jellyroll"/>
</dbReference>
<dbReference type="Proteomes" id="UP000263094">
    <property type="component" value="Unassembled WGS sequence"/>
</dbReference>
<dbReference type="Gene3D" id="2.60.120.10">
    <property type="entry name" value="Jelly Rolls"/>
    <property type="match status" value="1"/>
</dbReference>
<dbReference type="InterPro" id="IPR006045">
    <property type="entry name" value="Cupin_1"/>
</dbReference>
<feature type="domain" description="Cupin type-1" evidence="1">
    <location>
        <begin position="14"/>
        <end position="140"/>
    </location>
</feature>
<dbReference type="EMBL" id="QUAK01000063">
    <property type="protein sequence ID" value="RFU86626.1"/>
    <property type="molecule type" value="Genomic_DNA"/>
</dbReference>
<evidence type="ECO:0000259" key="1">
    <source>
        <dbReference type="SMART" id="SM00835"/>
    </source>
</evidence>
<protein>
    <submittedName>
        <fullName evidence="2">Cupin domain-containing protein</fullName>
    </submittedName>
</protein>
<keyword evidence="3" id="KW-1185">Reference proteome</keyword>
<name>A0A372M6R7_9ACTN</name>
<dbReference type="SUPFAM" id="SSF51182">
    <property type="entry name" value="RmlC-like cupins"/>
    <property type="match status" value="1"/>
</dbReference>
<accession>A0A372M6R7</accession>
<evidence type="ECO:0000313" key="2">
    <source>
        <dbReference type="EMBL" id="RFU86626.1"/>
    </source>
</evidence>
<dbReference type="InterPro" id="IPR013096">
    <property type="entry name" value="Cupin_2"/>
</dbReference>
<dbReference type="AlphaFoldDB" id="A0A372M6R7"/>
<dbReference type="OrthoDB" id="4200319at2"/>
<organism evidence="2 3">
    <name type="scientific">Streptomyces triticagri</name>
    <dbReference type="NCBI Taxonomy" id="2293568"/>
    <lineage>
        <taxon>Bacteria</taxon>
        <taxon>Bacillati</taxon>
        <taxon>Actinomycetota</taxon>
        <taxon>Actinomycetes</taxon>
        <taxon>Kitasatosporales</taxon>
        <taxon>Streptomycetaceae</taxon>
        <taxon>Streptomyces</taxon>
    </lineage>
</organism>
<proteinExistence type="predicted"/>
<reference evidence="2 3" key="1">
    <citation type="submission" date="2018-08" db="EMBL/GenBank/DDBJ databases">
        <title>Isolation, diversity and antifungal activity of Actinobacteria from wheat.</title>
        <authorList>
            <person name="Han C."/>
        </authorList>
    </citation>
    <scope>NUCLEOTIDE SEQUENCE [LARGE SCALE GENOMIC DNA]</scope>
    <source>
        <strain evidence="2 3">NEAU-YY421</strain>
    </source>
</reference>
<dbReference type="RefSeq" id="WP_128555798.1">
    <property type="nucleotide sequence ID" value="NZ_QUAK01000063.1"/>
</dbReference>
<comment type="caution">
    <text evidence="2">The sequence shown here is derived from an EMBL/GenBank/DDBJ whole genome shotgun (WGS) entry which is preliminary data.</text>
</comment>
<gene>
    <name evidence="2" type="ORF">DY218_11185</name>
</gene>